<evidence type="ECO:0000313" key="2">
    <source>
        <dbReference type="EMBL" id="RKF60418.1"/>
    </source>
</evidence>
<keyword evidence="3" id="KW-1185">Reference proteome</keyword>
<feature type="region of interest" description="Disordered" evidence="1">
    <location>
        <begin position="70"/>
        <end position="106"/>
    </location>
</feature>
<name>A0A420HSK7_9PEZI</name>
<accession>A0A420HSK7</accession>
<sequence length="256" mass="28089">MIVVTIGLIKSLGIPSQQLAERGYYNLTMNVVDSRAAKLTDCCTLTIGVLGIWRTVEAFLEPKVEEEEGLSSCFSESESEQDSSSNEDDFEKNLETSTDKGKNNVSKRSDNISLGLDIFFFGSVTFDHLSPPITEVSIEEKGLTSCRLGLKDRSIAYHNYACSLGLALPQVMSVDVLEEDDQSALLNKPAHDICIGNEEPAKIYGLAGTVFQSTSYPKTRRLEKRVLSFEAQDVINSWFVSTGVKLGSLEPDQAGK</sequence>
<gene>
    <name evidence="2" type="ORF">OnM2_051050</name>
</gene>
<feature type="compositionally biased region" description="Acidic residues" evidence="1">
    <location>
        <begin position="77"/>
        <end position="90"/>
    </location>
</feature>
<dbReference type="OrthoDB" id="4774312at2759"/>
<proteinExistence type="predicted"/>
<dbReference type="Proteomes" id="UP000286134">
    <property type="component" value="Unassembled WGS sequence"/>
</dbReference>
<protein>
    <submittedName>
        <fullName evidence="2">Uncharacterized protein</fullName>
    </submittedName>
</protein>
<dbReference type="AlphaFoldDB" id="A0A420HSK7"/>
<organism evidence="2 3">
    <name type="scientific">Erysiphe neolycopersici</name>
    <dbReference type="NCBI Taxonomy" id="212602"/>
    <lineage>
        <taxon>Eukaryota</taxon>
        <taxon>Fungi</taxon>
        <taxon>Dikarya</taxon>
        <taxon>Ascomycota</taxon>
        <taxon>Pezizomycotina</taxon>
        <taxon>Leotiomycetes</taxon>
        <taxon>Erysiphales</taxon>
        <taxon>Erysiphaceae</taxon>
        <taxon>Erysiphe</taxon>
    </lineage>
</organism>
<comment type="caution">
    <text evidence="2">The sequence shown here is derived from an EMBL/GenBank/DDBJ whole genome shotgun (WGS) entry which is preliminary data.</text>
</comment>
<dbReference type="EMBL" id="MCFK01005121">
    <property type="protein sequence ID" value="RKF60418.1"/>
    <property type="molecule type" value="Genomic_DNA"/>
</dbReference>
<evidence type="ECO:0000256" key="1">
    <source>
        <dbReference type="SAM" id="MobiDB-lite"/>
    </source>
</evidence>
<evidence type="ECO:0000313" key="3">
    <source>
        <dbReference type="Proteomes" id="UP000286134"/>
    </source>
</evidence>
<reference evidence="2 3" key="1">
    <citation type="journal article" date="2018" name="BMC Genomics">
        <title>Comparative genome analyses reveal sequence features reflecting distinct modes of host-adaptation between dicot and monocot powdery mildew.</title>
        <authorList>
            <person name="Wu Y."/>
            <person name="Ma X."/>
            <person name="Pan Z."/>
            <person name="Kale S.D."/>
            <person name="Song Y."/>
            <person name="King H."/>
            <person name="Zhang Q."/>
            <person name="Presley C."/>
            <person name="Deng X."/>
            <person name="Wei C.I."/>
            <person name="Xiao S."/>
        </authorList>
    </citation>
    <scope>NUCLEOTIDE SEQUENCE [LARGE SCALE GENOMIC DNA]</scope>
    <source>
        <strain evidence="2">UMSG2</strain>
    </source>
</reference>
<feature type="compositionally biased region" description="Basic and acidic residues" evidence="1">
    <location>
        <begin position="91"/>
        <end position="106"/>
    </location>
</feature>